<evidence type="ECO:0000259" key="3">
    <source>
        <dbReference type="PROSITE" id="PS51186"/>
    </source>
</evidence>
<dbReference type="EMBL" id="JAGGLD010000002">
    <property type="protein sequence ID" value="MBP2000682.1"/>
    <property type="molecule type" value="Genomic_DNA"/>
</dbReference>
<comment type="caution">
    <text evidence="4">The sequence shown here is derived from an EMBL/GenBank/DDBJ whole genome shotgun (WGS) entry which is preliminary data.</text>
</comment>
<protein>
    <submittedName>
        <fullName evidence="4">Ribosomal protein S18 acetylase RimI-like enzyme</fullName>
    </submittedName>
</protein>
<feature type="domain" description="N-acetyltransferase" evidence="3">
    <location>
        <begin position="4"/>
        <end position="151"/>
    </location>
</feature>
<dbReference type="Proteomes" id="UP001519288">
    <property type="component" value="Unassembled WGS sequence"/>
</dbReference>
<dbReference type="InterPro" id="IPR016181">
    <property type="entry name" value="Acyl_CoA_acyltransferase"/>
</dbReference>
<keyword evidence="5" id="KW-1185">Reference proteome</keyword>
<dbReference type="PANTHER" id="PTHR10545">
    <property type="entry name" value="DIAMINE N-ACETYLTRANSFERASE"/>
    <property type="match status" value="1"/>
</dbReference>
<dbReference type="PANTHER" id="PTHR10545:SF29">
    <property type="entry name" value="GH14572P-RELATED"/>
    <property type="match status" value="1"/>
</dbReference>
<dbReference type="PROSITE" id="PS51186">
    <property type="entry name" value="GNAT"/>
    <property type="match status" value="1"/>
</dbReference>
<dbReference type="InterPro" id="IPR000182">
    <property type="entry name" value="GNAT_dom"/>
</dbReference>
<name>A0ABS4JG41_9BACL</name>
<keyword evidence="1" id="KW-0808">Transferase</keyword>
<dbReference type="InterPro" id="IPR051016">
    <property type="entry name" value="Diverse_Substrate_AcTransf"/>
</dbReference>
<keyword evidence="2" id="KW-0012">Acyltransferase</keyword>
<reference evidence="4 5" key="1">
    <citation type="submission" date="2021-03" db="EMBL/GenBank/DDBJ databases">
        <title>Genomic Encyclopedia of Type Strains, Phase IV (KMG-IV): sequencing the most valuable type-strain genomes for metagenomic binning, comparative biology and taxonomic classification.</title>
        <authorList>
            <person name="Goeker M."/>
        </authorList>
    </citation>
    <scope>NUCLEOTIDE SEQUENCE [LARGE SCALE GENOMIC DNA]</scope>
    <source>
        <strain evidence="4 5">DSM 26806</strain>
    </source>
</reference>
<proteinExistence type="predicted"/>
<accession>A0ABS4JG41</accession>
<organism evidence="4 5">
    <name type="scientific">Paenibacillus shirakamiensis</name>
    <dbReference type="NCBI Taxonomy" id="1265935"/>
    <lineage>
        <taxon>Bacteria</taxon>
        <taxon>Bacillati</taxon>
        <taxon>Bacillota</taxon>
        <taxon>Bacilli</taxon>
        <taxon>Bacillales</taxon>
        <taxon>Paenibacillaceae</taxon>
        <taxon>Paenibacillus</taxon>
    </lineage>
</organism>
<sequence>MPTYTVRQAAIQDVENLSEVFDFYRIFYEQSSDVIGAKAFLQERMDRQESTIIIVIEESTNRIVGFAQLYPVFTSIGMKRSLILNDLYIVNEHRRQGLAGRLLDAVYACGVELGVQGIELSTACTNYEAQSLYKQHGYVKDTKYEHYYVQC</sequence>
<evidence type="ECO:0000313" key="4">
    <source>
        <dbReference type="EMBL" id="MBP2000682.1"/>
    </source>
</evidence>
<dbReference type="RefSeq" id="WP_209861069.1">
    <property type="nucleotide sequence ID" value="NZ_JAGGLD010000002.1"/>
</dbReference>
<dbReference type="Gene3D" id="3.40.630.30">
    <property type="match status" value="1"/>
</dbReference>
<evidence type="ECO:0000313" key="5">
    <source>
        <dbReference type="Proteomes" id="UP001519288"/>
    </source>
</evidence>
<gene>
    <name evidence="4" type="ORF">J2Z69_001713</name>
</gene>
<evidence type="ECO:0000256" key="1">
    <source>
        <dbReference type="ARBA" id="ARBA00022679"/>
    </source>
</evidence>
<dbReference type="SUPFAM" id="SSF55729">
    <property type="entry name" value="Acyl-CoA N-acyltransferases (Nat)"/>
    <property type="match status" value="1"/>
</dbReference>
<dbReference type="CDD" id="cd04301">
    <property type="entry name" value="NAT_SF"/>
    <property type="match status" value="1"/>
</dbReference>
<evidence type="ECO:0000256" key="2">
    <source>
        <dbReference type="ARBA" id="ARBA00023315"/>
    </source>
</evidence>
<dbReference type="Pfam" id="PF00583">
    <property type="entry name" value="Acetyltransf_1"/>
    <property type="match status" value="1"/>
</dbReference>